<dbReference type="InterPro" id="IPR012674">
    <property type="entry name" value="Calycin"/>
</dbReference>
<dbReference type="Gene3D" id="2.40.128.20">
    <property type="match status" value="1"/>
</dbReference>
<dbReference type="GO" id="GO:0030682">
    <property type="term" value="P:symbiont-mediated perturbation of host defenses"/>
    <property type="evidence" value="ECO:0007669"/>
    <property type="project" value="InterPro"/>
</dbReference>
<proteinExistence type="evidence at transcript level"/>
<dbReference type="Pfam" id="PF02098">
    <property type="entry name" value="His_binding"/>
    <property type="match status" value="1"/>
</dbReference>
<name>A0A023GAB2_AMBTT</name>
<dbReference type="EMBL" id="GBBM01005580">
    <property type="protein sequence ID" value="JAC29838.1"/>
    <property type="molecule type" value="mRNA"/>
</dbReference>
<dbReference type="SUPFAM" id="SSF50814">
    <property type="entry name" value="Lipocalins"/>
    <property type="match status" value="1"/>
</dbReference>
<organism evidence="1">
    <name type="scientific">Amblyomma triste</name>
    <name type="common">Neotropical tick</name>
    <dbReference type="NCBI Taxonomy" id="251400"/>
    <lineage>
        <taxon>Eukaryota</taxon>
        <taxon>Metazoa</taxon>
        <taxon>Ecdysozoa</taxon>
        <taxon>Arthropoda</taxon>
        <taxon>Chelicerata</taxon>
        <taxon>Arachnida</taxon>
        <taxon>Acari</taxon>
        <taxon>Parasitiformes</taxon>
        <taxon>Ixodida</taxon>
        <taxon>Ixodoidea</taxon>
        <taxon>Ixodidae</taxon>
        <taxon>Amblyomminae</taxon>
        <taxon>Amblyomma</taxon>
    </lineage>
</organism>
<evidence type="ECO:0000313" key="1">
    <source>
        <dbReference type="EMBL" id="JAC29838.1"/>
    </source>
</evidence>
<dbReference type="GO" id="GO:0043176">
    <property type="term" value="F:amine binding"/>
    <property type="evidence" value="ECO:0007669"/>
    <property type="project" value="InterPro"/>
</dbReference>
<accession>A0A023GAB2</accession>
<sequence>MTTVCITARQEASPIWKNQAMLRQYQMAWMVMNRSQHEVYFQVATTSPVKEIIYPKYNTPELTEFKCWSVKYSNQDRQKETALREFKYALTSVNRLNQVYYLYEKVKAIPTLNYSINNAIEYIYTREQKETDRVIFTDGNTCDLYSVPRTNNGKGCELWVNSSYKENVPPCCSFIFDMLCGAAGRHDVYDKALCGKVVKTWEDQDKNSGKIKFELKNK</sequence>
<protein>
    <submittedName>
        <fullName evidence="1">Putative lipocalin-5 1</fullName>
    </submittedName>
</protein>
<feature type="non-terminal residue" evidence="1">
    <location>
        <position position="218"/>
    </location>
</feature>
<dbReference type="InterPro" id="IPR002970">
    <property type="entry name" value="Tick_his-bd"/>
</dbReference>
<dbReference type="AlphaFoldDB" id="A0A023GAB2"/>
<reference evidence="1" key="1">
    <citation type="submission" date="2014-03" db="EMBL/GenBank/DDBJ databases">
        <title>The sialotranscriptome of Amblyomma triste, Amblyomma parvum and Amblyomma cajennense ticks, uncovered by 454-based RNA-seq.</title>
        <authorList>
            <person name="Garcia G.R."/>
            <person name="Gardinassi L.G."/>
            <person name="Ribeiro J.M."/>
            <person name="Anatriello E."/>
            <person name="Ferreira B.R."/>
            <person name="Moreira H.N."/>
            <person name="Mafra C."/>
            <person name="Olegario M.M."/>
            <person name="Szabo P.J."/>
            <person name="Miranda-Santos I.K."/>
            <person name="Maruyama S.R."/>
        </authorList>
    </citation>
    <scope>NUCLEOTIDE SEQUENCE</scope>
    <source>
        <strain evidence="1">Mato Grasso do Sul</strain>
        <tissue evidence="1">Salivary glands</tissue>
    </source>
</reference>